<keyword evidence="3" id="KW-0411">Iron-sulfur</keyword>
<comment type="caution">
    <text evidence="5">The sequence shown here is derived from an EMBL/GenBank/DDBJ whole genome shotgun (WGS) entry which is preliminary data.</text>
</comment>
<dbReference type="Gene3D" id="3.30.70.20">
    <property type="match status" value="1"/>
</dbReference>
<feature type="domain" description="4Fe-4S ferredoxin-type" evidence="4">
    <location>
        <begin position="2"/>
        <end position="31"/>
    </location>
</feature>
<dbReference type="PROSITE" id="PS51379">
    <property type="entry name" value="4FE4S_FER_2"/>
    <property type="match status" value="2"/>
</dbReference>
<keyword evidence="6" id="KW-1185">Reference proteome</keyword>
<dbReference type="PROSITE" id="PS00198">
    <property type="entry name" value="4FE4S_FER_1"/>
    <property type="match status" value="2"/>
</dbReference>
<dbReference type="SUPFAM" id="SSF54862">
    <property type="entry name" value="4Fe-4S ferredoxins"/>
    <property type="match status" value="1"/>
</dbReference>
<reference evidence="5 6" key="1">
    <citation type="submission" date="2020-08" db="EMBL/GenBank/DDBJ databases">
        <title>Genome public.</title>
        <authorList>
            <person name="Liu C."/>
            <person name="Sun Q."/>
        </authorList>
    </citation>
    <scope>NUCLEOTIDE SEQUENCE [LARGE SCALE GENOMIC DNA]</scope>
    <source>
        <strain evidence="5 6">NSJ-27</strain>
    </source>
</reference>
<organism evidence="5 6">
    <name type="scientific">Clostridium facile</name>
    <dbReference type="NCBI Taxonomy" id="2763035"/>
    <lineage>
        <taxon>Bacteria</taxon>
        <taxon>Bacillati</taxon>
        <taxon>Bacillota</taxon>
        <taxon>Clostridia</taxon>
        <taxon>Eubacteriales</taxon>
        <taxon>Clostridiaceae</taxon>
        <taxon>Clostridium</taxon>
    </lineage>
</organism>
<dbReference type="PANTHER" id="PTHR43193">
    <property type="match status" value="1"/>
</dbReference>
<evidence type="ECO:0000313" key="6">
    <source>
        <dbReference type="Proteomes" id="UP000649151"/>
    </source>
</evidence>
<dbReference type="InterPro" id="IPR017900">
    <property type="entry name" value="4Fe4S_Fe_S_CS"/>
</dbReference>
<accession>A0ABR7IMV2</accession>
<evidence type="ECO:0000259" key="4">
    <source>
        <dbReference type="PROSITE" id="PS51379"/>
    </source>
</evidence>
<sequence length="74" mass="8322">MTKIWIDHEQCKGCGLCTTACPKQILKLSNHRFNQKGYHTVELIDDDACIHCGMCTIICPDCAILLKEVVQTNN</sequence>
<dbReference type="Pfam" id="PF12838">
    <property type="entry name" value="Fer4_7"/>
    <property type="match status" value="1"/>
</dbReference>
<proteinExistence type="predicted"/>
<dbReference type="RefSeq" id="WP_069988061.1">
    <property type="nucleotide sequence ID" value="NZ_JACOQK010000001.1"/>
</dbReference>
<keyword evidence="2" id="KW-0408">Iron</keyword>
<dbReference type="Proteomes" id="UP000649151">
    <property type="component" value="Unassembled WGS sequence"/>
</dbReference>
<evidence type="ECO:0000256" key="2">
    <source>
        <dbReference type="ARBA" id="ARBA00023004"/>
    </source>
</evidence>
<gene>
    <name evidence="5" type="ORF">H8Z77_00075</name>
</gene>
<dbReference type="PANTHER" id="PTHR43193:SF2">
    <property type="entry name" value="POLYFERREDOXIN PROTEIN FWDF"/>
    <property type="match status" value="1"/>
</dbReference>
<name>A0ABR7IMV2_9CLOT</name>
<evidence type="ECO:0000256" key="3">
    <source>
        <dbReference type="ARBA" id="ARBA00023014"/>
    </source>
</evidence>
<dbReference type="InterPro" id="IPR017896">
    <property type="entry name" value="4Fe4S_Fe-S-bd"/>
</dbReference>
<keyword evidence="1" id="KW-0479">Metal-binding</keyword>
<dbReference type="EMBL" id="JACOQK010000001">
    <property type="protein sequence ID" value="MBC5786426.1"/>
    <property type="molecule type" value="Genomic_DNA"/>
</dbReference>
<dbReference type="InterPro" id="IPR052977">
    <property type="entry name" value="Polyferredoxin-like_ET"/>
</dbReference>
<evidence type="ECO:0000256" key="1">
    <source>
        <dbReference type="ARBA" id="ARBA00022723"/>
    </source>
</evidence>
<protein>
    <submittedName>
        <fullName evidence="5">4Fe-4S binding protein</fullName>
    </submittedName>
</protein>
<feature type="domain" description="4Fe-4S ferredoxin-type" evidence="4">
    <location>
        <begin position="40"/>
        <end position="69"/>
    </location>
</feature>
<evidence type="ECO:0000313" key="5">
    <source>
        <dbReference type="EMBL" id="MBC5786426.1"/>
    </source>
</evidence>